<evidence type="ECO:0000313" key="2">
    <source>
        <dbReference type="Proteomes" id="UP001501138"/>
    </source>
</evidence>
<protein>
    <submittedName>
        <fullName evidence="1">Glycosyl transferase</fullName>
    </submittedName>
</protein>
<dbReference type="Proteomes" id="UP001501138">
    <property type="component" value="Unassembled WGS sequence"/>
</dbReference>
<comment type="caution">
    <text evidence="1">The sequence shown here is derived from an EMBL/GenBank/DDBJ whole genome shotgun (WGS) entry which is preliminary data.</text>
</comment>
<sequence length="300" mass="32236">MFAIPRLLLRLLLTDRAALPVALRSVGLATRFGVRNRLSRESVVGDVDVDVCVTTFGSRTASAYLALESIGAGSTRPRRLILWIDEPDVLANPPATLRRLRRRGLEIAACENWGPHKKQYPYVVAPGAGTSPFATADDDTFYPASWLAELVESHRDDPTVVHGHRAHRIVAEGGAIAPYSRWVAETTDRPGFATLCTGVGGIIYPAPMVTALREAGTRFLDVAPTADDLWVHAVAVGSGIRSAQVGTVSRDYPQILRRAVGSLFSKNVAGGGNDRQIARALTGVALARVLGDADERMLHG</sequence>
<reference evidence="1 2" key="1">
    <citation type="journal article" date="2019" name="Int. J. Syst. Evol. Microbiol.">
        <title>The Global Catalogue of Microorganisms (GCM) 10K type strain sequencing project: providing services to taxonomists for standard genome sequencing and annotation.</title>
        <authorList>
            <consortium name="The Broad Institute Genomics Platform"/>
            <consortium name="The Broad Institute Genome Sequencing Center for Infectious Disease"/>
            <person name="Wu L."/>
            <person name="Ma J."/>
        </authorList>
    </citation>
    <scope>NUCLEOTIDE SEQUENCE [LARGE SCALE GENOMIC DNA]</scope>
    <source>
        <strain evidence="1 2">JCM 15589</strain>
    </source>
</reference>
<dbReference type="RefSeq" id="WP_344249213.1">
    <property type="nucleotide sequence ID" value="NZ_BAAAPM010000005.1"/>
</dbReference>
<accession>A0ABN2JM32</accession>
<name>A0ABN2JM32_9MICO</name>
<keyword evidence="1" id="KW-0808">Transferase</keyword>
<dbReference type="EMBL" id="BAAAPM010000005">
    <property type="protein sequence ID" value="GAA1732153.1"/>
    <property type="molecule type" value="Genomic_DNA"/>
</dbReference>
<gene>
    <name evidence="1" type="ORF">GCM10009809_29540</name>
</gene>
<dbReference type="SUPFAM" id="SSF53448">
    <property type="entry name" value="Nucleotide-diphospho-sugar transferases"/>
    <property type="match status" value="1"/>
</dbReference>
<evidence type="ECO:0000313" key="1">
    <source>
        <dbReference type="EMBL" id="GAA1732153.1"/>
    </source>
</evidence>
<proteinExistence type="predicted"/>
<dbReference type="InterPro" id="IPR029044">
    <property type="entry name" value="Nucleotide-diphossugar_trans"/>
</dbReference>
<organism evidence="1 2">
    <name type="scientific">Isoptericola hypogeus</name>
    <dbReference type="NCBI Taxonomy" id="300179"/>
    <lineage>
        <taxon>Bacteria</taxon>
        <taxon>Bacillati</taxon>
        <taxon>Actinomycetota</taxon>
        <taxon>Actinomycetes</taxon>
        <taxon>Micrococcales</taxon>
        <taxon>Promicromonosporaceae</taxon>
        <taxon>Isoptericola</taxon>
    </lineage>
</organism>
<dbReference type="GO" id="GO:0016740">
    <property type="term" value="F:transferase activity"/>
    <property type="evidence" value="ECO:0007669"/>
    <property type="project" value="UniProtKB-KW"/>
</dbReference>
<keyword evidence="2" id="KW-1185">Reference proteome</keyword>